<accession>A0A8J3E8J1</accession>
<dbReference type="AlphaFoldDB" id="A0A8J3E8J1"/>
<organism evidence="2 3">
    <name type="scientific">Cysteiniphilum litorale</name>
    <dbReference type="NCBI Taxonomy" id="2056700"/>
    <lineage>
        <taxon>Bacteria</taxon>
        <taxon>Pseudomonadati</taxon>
        <taxon>Pseudomonadota</taxon>
        <taxon>Gammaproteobacteria</taxon>
        <taxon>Thiotrichales</taxon>
        <taxon>Fastidiosibacteraceae</taxon>
        <taxon>Cysteiniphilum</taxon>
    </lineage>
</organism>
<feature type="region of interest" description="Disordered" evidence="1">
    <location>
        <begin position="35"/>
        <end position="69"/>
    </location>
</feature>
<feature type="compositionally biased region" description="Basic residues" evidence="1">
    <location>
        <begin position="59"/>
        <end position="69"/>
    </location>
</feature>
<evidence type="ECO:0000313" key="3">
    <source>
        <dbReference type="Proteomes" id="UP000636949"/>
    </source>
</evidence>
<reference evidence="2" key="2">
    <citation type="submission" date="2020-09" db="EMBL/GenBank/DDBJ databases">
        <authorList>
            <person name="Sun Q."/>
            <person name="Zhou Y."/>
        </authorList>
    </citation>
    <scope>NUCLEOTIDE SEQUENCE</scope>
    <source>
        <strain evidence="2">CGMCC 1.15758</strain>
    </source>
</reference>
<keyword evidence="3" id="KW-1185">Reference proteome</keyword>
<proteinExistence type="predicted"/>
<dbReference type="Proteomes" id="UP000636949">
    <property type="component" value="Unassembled WGS sequence"/>
</dbReference>
<reference evidence="2" key="1">
    <citation type="journal article" date="2014" name="Int. J. Syst. Evol. Microbiol.">
        <title>Complete genome sequence of Corynebacterium casei LMG S-19264T (=DSM 44701T), isolated from a smear-ripened cheese.</title>
        <authorList>
            <consortium name="US DOE Joint Genome Institute (JGI-PGF)"/>
            <person name="Walter F."/>
            <person name="Albersmeier A."/>
            <person name="Kalinowski J."/>
            <person name="Ruckert C."/>
        </authorList>
    </citation>
    <scope>NUCLEOTIDE SEQUENCE</scope>
    <source>
        <strain evidence="2">CGMCC 1.15758</strain>
    </source>
</reference>
<comment type="caution">
    <text evidence="2">The sequence shown here is derived from an EMBL/GenBank/DDBJ whole genome shotgun (WGS) entry which is preliminary data.</text>
</comment>
<gene>
    <name evidence="2" type="ORF">GCM10010995_06260</name>
</gene>
<evidence type="ECO:0000256" key="1">
    <source>
        <dbReference type="SAM" id="MobiDB-lite"/>
    </source>
</evidence>
<name>A0A8J3E8J1_9GAMM</name>
<dbReference type="EMBL" id="BMJS01000004">
    <property type="protein sequence ID" value="GGF91812.1"/>
    <property type="molecule type" value="Genomic_DNA"/>
</dbReference>
<feature type="region of interest" description="Disordered" evidence="1">
    <location>
        <begin position="1"/>
        <end position="20"/>
    </location>
</feature>
<protein>
    <submittedName>
        <fullName evidence="2">Uncharacterized protein</fullName>
    </submittedName>
</protein>
<sequence>MVLKQKVLMSRTMKNSRMDNDSRLDVLKKIMRQKLGAIKQDRNNKTSKLKSRKNESTRKHAKTKKSQIK</sequence>
<evidence type="ECO:0000313" key="2">
    <source>
        <dbReference type="EMBL" id="GGF91812.1"/>
    </source>
</evidence>